<dbReference type="AlphaFoldDB" id="A0A7S1JCR9"/>
<protein>
    <recommendedName>
        <fullName evidence="1">SAP domain-containing protein</fullName>
    </recommendedName>
</protein>
<accession>A0A7S1JCR9</accession>
<dbReference type="Gene3D" id="1.10.720.30">
    <property type="entry name" value="SAP domain"/>
    <property type="match status" value="1"/>
</dbReference>
<dbReference type="GO" id="GO:0003677">
    <property type="term" value="F:DNA binding"/>
    <property type="evidence" value="ECO:0007669"/>
    <property type="project" value="InterPro"/>
</dbReference>
<name>A0A7S1JCR9_9EUGL</name>
<evidence type="ECO:0000313" key="2">
    <source>
        <dbReference type="EMBL" id="CAD9040003.1"/>
    </source>
</evidence>
<dbReference type="InterPro" id="IPR003034">
    <property type="entry name" value="SAP_dom"/>
</dbReference>
<gene>
    <name evidence="2" type="ORF">EGYM00392_LOCUS51169</name>
</gene>
<sequence length="152" mass="16764">MFKITQYPSSEQCVQVALQAFGTAEKVGDVQKWFVERRAQQFAKAEERLHRRCGAVTQGVLHDVERLLRQTRGMGGMNGRCTVANLKIILGNHGLTNSGSKAELIQRVHNNINSIREALGLQPDDAVDVEEHVQGDAESDDGDEGELVCFAC</sequence>
<dbReference type="InterPro" id="IPR001356">
    <property type="entry name" value="HD"/>
</dbReference>
<dbReference type="SUPFAM" id="SSF68906">
    <property type="entry name" value="SAP domain"/>
    <property type="match status" value="1"/>
</dbReference>
<reference evidence="2" key="1">
    <citation type="submission" date="2021-01" db="EMBL/GenBank/DDBJ databases">
        <authorList>
            <person name="Corre E."/>
            <person name="Pelletier E."/>
            <person name="Niang G."/>
            <person name="Scheremetjew M."/>
            <person name="Finn R."/>
            <person name="Kale V."/>
            <person name="Holt S."/>
            <person name="Cochrane G."/>
            <person name="Meng A."/>
            <person name="Brown T."/>
            <person name="Cohen L."/>
        </authorList>
    </citation>
    <scope>NUCLEOTIDE SEQUENCE</scope>
    <source>
        <strain evidence="2">NIES-381</strain>
    </source>
</reference>
<proteinExistence type="predicted"/>
<dbReference type="CDD" id="cd00086">
    <property type="entry name" value="homeodomain"/>
    <property type="match status" value="1"/>
</dbReference>
<feature type="domain" description="SAP" evidence="1">
    <location>
        <begin position="78"/>
        <end position="112"/>
    </location>
</feature>
<dbReference type="PROSITE" id="PS50800">
    <property type="entry name" value="SAP"/>
    <property type="match status" value="1"/>
</dbReference>
<dbReference type="EMBL" id="HBGA01139141">
    <property type="protein sequence ID" value="CAD9040003.1"/>
    <property type="molecule type" value="Transcribed_RNA"/>
</dbReference>
<organism evidence="2">
    <name type="scientific">Eutreptiella gymnastica</name>
    <dbReference type="NCBI Taxonomy" id="73025"/>
    <lineage>
        <taxon>Eukaryota</taxon>
        <taxon>Discoba</taxon>
        <taxon>Euglenozoa</taxon>
        <taxon>Euglenida</taxon>
        <taxon>Spirocuta</taxon>
        <taxon>Euglenophyceae</taxon>
        <taxon>Eutreptiales</taxon>
        <taxon>Eutreptiaceae</taxon>
        <taxon>Eutreptiella</taxon>
    </lineage>
</organism>
<evidence type="ECO:0000259" key="1">
    <source>
        <dbReference type="PROSITE" id="PS50800"/>
    </source>
</evidence>
<dbReference type="InterPro" id="IPR036361">
    <property type="entry name" value="SAP_dom_sf"/>
</dbReference>